<dbReference type="PANTHER" id="PTHR11102">
    <property type="entry name" value="SEL-1-LIKE PROTEIN"/>
    <property type="match status" value="1"/>
</dbReference>
<name>A0A4P6L681_9BURK</name>
<accession>A0A4P6L681</accession>
<dbReference type="InterPro" id="IPR011990">
    <property type="entry name" value="TPR-like_helical_dom_sf"/>
</dbReference>
<dbReference type="EMBL" id="CP035913">
    <property type="protein sequence ID" value="QBE67211.1"/>
    <property type="molecule type" value="Genomic_DNA"/>
</dbReference>
<evidence type="ECO:0000313" key="2">
    <source>
        <dbReference type="Proteomes" id="UP000290637"/>
    </source>
</evidence>
<dbReference type="SUPFAM" id="SSF81901">
    <property type="entry name" value="HCP-like"/>
    <property type="match status" value="1"/>
</dbReference>
<dbReference type="KEGG" id="plue:EWM63_10540"/>
<dbReference type="InterPro" id="IPR006597">
    <property type="entry name" value="Sel1-like"/>
</dbReference>
<organism evidence="1 2">
    <name type="scientific">Pseudoduganella lutea</name>
    <dbReference type="NCBI Taxonomy" id="321985"/>
    <lineage>
        <taxon>Bacteria</taxon>
        <taxon>Pseudomonadati</taxon>
        <taxon>Pseudomonadota</taxon>
        <taxon>Betaproteobacteria</taxon>
        <taxon>Burkholderiales</taxon>
        <taxon>Oxalobacteraceae</taxon>
        <taxon>Telluria group</taxon>
        <taxon>Pseudoduganella</taxon>
    </lineage>
</organism>
<reference evidence="1 2" key="1">
    <citation type="submission" date="2019-02" db="EMBL/GenBank/DDBJ databases">
        <title>Draft Genome Sequences of Six Type Strains of the Genus Massilia.</title>
        <authorList>
            <person name="Miess H."/>
            <person name="Frediansyhah A."/>
            <person name="Gross H."/>
        </authorList>
    </citation>
    <scope>NUCLEOTIDE SEQUENCE [LARGE SCALE GENOMIC DNA]</scope>
    <source>
        <strain evidence="1 2">DSM 17473</strain>
    </source>
</reference>
<proteinExistence type="predicted"/>
<dbReference type="Proteomes" id="UP000290637">
    <property type="component" value="Chromosome"/>
</dbReference>
<keyword evidence="2" id="KW-1185">Reference proteome</keyword>
<dbReference type="AlphaFoldDB" id="A0A4P6L681"/>
<dbReference type="Pfam" id="PF08238">
    <property type="entry name" value="Sel1"/>
    <property type="match status" value="3"/>
</dbReference>
<protein>
    <submittedName>
        <fullName evidence="1">Sel1 repeat family protein</fullName>
    </submittedName>
</protein>
<dbReference type="Gene3D" id="1.25.40.10">
    <property type="entry name" value="Tetratricopeptide repeat domain"/>
    <property type="match status" value="1"/>
</dbReference>
<gene>
    <name evidence="1" type="ORF">EWM63_10540</name>
</gene>
<dbReference type="InterPro" id="IPR050767">
    <property type="entry name" value="Sel1_AlgK"/>
</dbReference>
<sequence>MTMQYVWMQEPEQPAVEAERAFAAASAADKAAMAAAAEGGVPQALELLTRAAVRGNPAAQLWMGARYEGGKGVPRDYEAAVVWYRKAAAAGDNTAREGLARLYEQGLGVPQDKAAALALRRTGTSQAK</sequence>
<evidence type="ECO:0000313" key="1">
    <source>
        <dbReference type="EMBL" id="QBE67211.1"/>
    </source>
</evidence>
<dbReference type="PANTHER" id="PTHR11102:SF160">
    <property type="entry name" value="ERAD-ASSOCIATED E3 UBIQUITIN-PROTEIN LIGASE COMPONENT HRD3"/>
    <property type="match status" value="1"/>
</dbReference>
<dbReference type="OrthoDB" id="8769760at2"/>
<dbReference type="SMART" id="SM00671">
    <property type="entry name" value="SEL1"/>
    <property type="match status" value="2"/>
</dbReference>